<dbReference type="Pfam" id="PF08443">
    <property type="entry name" value="RimK"/>
    <property type="match status" value="1"/>
</dbReference>
<feature type="domain" description="ATP-grasp" evidence="3">
    <location>
        <begin position="64"/>
        <end position="323"/>
    </location>
</feature>
<dbReference type="InterPro" id="IPR011761">
    <property type="entry name" value="ATP-grasp"/>
</dbReference>
<dbReference type="Pfam" id="PF07478">
    <property type="entry name" value="Dala_Dala_lig_C"/>
    <property type="match status" value="1"/>
</dbReference>
<dbReference type="InterPro" id="IPR011095">
    <property type="entry name" value="Dala_Dala_lig_C"/>
</dbReference>
<dbReference type="Gene3D" id="3.30.1490.20">
    <property type="entry name" value="ATP-grasp fold, A domain"/>
    <property type="match status" value="1"/>
</dbReference>
<evidence type="ECO:0000313" key="5">
    <source>
        <dbReference type="Proteomes" id="UP000538075"/>
    </source>
</evidence>
<dbReference type="GO" id="GO:0005737">
    <property type="term" value="C:cytoplasm"/>
    <property type="evidence" value="ECO:0007669"/>
    <property type="project" value="TreeGrafter"/>
</dbReference>
<dbReference type="InterPro" id="IPR013651">
    <property type="entry name" value="ATP-grasp_RimK-type"/>
</dbReference>
<dbReference type="Proteomes" id="UP000538075">
    <property type="component" value="Unassembled WGS sequence"/>
</dbReference>
<dbReference type="PROSITE" id="PS50975">
    <property type="entry name" value="ATP_GRASP"/>
    <property type="match status" value="1"/>
</dbReference>
<dbReference type="SUPFAM" id="SSF56059">
    <property type="entry name" value="Glutathione synthetase ATP-binding domain-like"/>
    <property type="match status" value="1"/>
</dbReference>
<gene>
    <name evidence="4" type="ORF">FHK98_04720</name>
</gene>
<dbReference type="Gene3D" id="3.30.470.20">
    <property type="entry name" value="ATP-grasp fold, B domain"/>
    <property type="match status" value="2"/>
</dbReference>
<evidence type="ECO:0000256" key="1">
    <source>
        <dbReference type="ARBA" id="ARBA00022598"/>
    </source>
</evidence>
<dbReference type="PANTHER" id="PTHR21621">
    <property type="entry name" value="RIBOSOMAL PROTEIN S6 MODIFICATION PROTEIN"/>
    <property type="match status" value="1"/>
</dbReference>
<dbReference type="GO" id="GO:0046872">
    <property type="term" value="F:metal ion binding"/>
    <property type="evidence" value="ECO:0007669"/>
    <property type="project" value="InterPro"/>
</dbReference>
<dbReference type="EMBL" id="VDFG01000308">
    <property type="protein sequence ID" value="MBA4465116.1"/>
    <property type="molecule type" value="Genomic_DNA"/>
</dbReference>
<evidence type="ECO:0000256" key="2">
    <source>
        <dbReference type="PROSITE-ProRule" id="PRU00409"/>
    </source>
</evidence>
<dbReference type="AlphaFoldDB" id="A0A838WHH6"/>
<keyword evidence="2" id="KW-0547">Nucleotide-binding</keyword>
<accession>A0A838WHH6</accession>
<dbReference type="InterPro" id="IPR013815">
    <property type="entry name" value="ATP_grasp_subdomain_1"/>
</dbReference>
<keyword evidence="1" id="KW-0436">Ligase</keyword>
<dbReference type="GO" id="GO:0018169">
    <property type="term" value="F:ribosomal S6-glutamic acid ligase activity"/>
    <property type="evidence" value="ECO:0007669"/>
    <property type="project" value="TreeGrafter"/>
</dbReference>
<organism evidence="4 5">
    <name type="scientific">Cylindrospermopsis raciborskii CS-506_A</name>
    <dbReference type="NCBI Taxonomy" id="2585140"/>
    <lineage>
        <taxon>Bacteria</taxon>
        <taxon>Bacillati</taxon>
        <taxon>Cyanobacteriota</taxon>
        <taxon>Cyanophyceae</taxon>
        <taxon>Nostocales</taxon>
        <taxon>Aphanizomenonaceae</taxon>
        <taxon>Cylindrospermopsis</taxon>
    </lineage>
</organism>
<comment type="caution">
    <text evidence="4">The sequence shown here is derived from an EMBL/GenBank/DDBJ whole genome shotgun (WGS) entry which is preliminary data.</text>
</comment>
<dbReference type="GO" id="GO:0008716">
    <property type="term" value="F:D-alanine-D-alanine ligase activity"/>
    <property type="evidence" value="ECO:0007669"/>
    <property type="project" value="InterPro"/>
</dbReference>
<dbReference type="GO" id="GO:0009432">
    <property type="term" value="P:SOS response"/>
    <property type="evidence" value="ECO:0007669"/>
    <property type="project" value="TreeGrafter"/>
</dbReference>
<sequence length="329" mass="37134">MRFTASILQKIATEIGAKILIEPEYELIGHITFSNGKRTVFRNTRFNINGFGSANLAQDKAFSNYFLGTLGYKVTEGKTFLSDKMCQKVANPRNIDEGWQYAKKLGLPVIVKPLNLSSGVLVTKVYNENEYYEVAKKIFNVQSVLIVERFYLGNDFRILVLDNEVMAAYQRFPLSITGNGKSTILELLTIKREELVKKVEKISIDLADFRIFKNLQKQNLTFESIPPQGVTVYLLDNANLSTGGQAVDMTDNIHPDFQQLAINITRDMGLRLAGVDILTPDITQPLADYTLLEVNSAPGLTHYASLGEKQRQQVEHLYRKILQELEKAC</sequence>
<reference evidence="4 5" key="1">
    <citation type="journal article" date="2020" name="J. Appl. Phycol.">
        <title>Morphological changes and genome evolution in Raphidiopsis raciborskii CS-506 after 23 years in culture.</title>
        <authorList>
            <person name="Willis A."/>
            <person name="Bent S.J."/>
            <person name="Jameson I.D."/>
        </authorList>
    </citation>
    <scope>NUCLEOTIDE SEQUENCE [LARGE SCALE GENOMIC DNA]</scope>
    <source>
        <strain evidence="4 5">CS-506_A</strain>
    </source>
</reference>
<proteinExistence type="predicted"/>
<protein>
    <submittedName>
        <fullName evidence="4">Cyanophycin synthetase</fullName>
    </submittedName>
</protein>
<evidence type="ECO:0000259" key="3">
    <source>
        <dbReference type="PROSITE" id="PS50975"/>
    </source>
</evidence>
<name>A0A838WHH6_9CYAN</name>
<dbReference type="GO" id="GO:0005524">
    <property type="term" value="F:ATP binding"/>
    <property type="evidence" value="ECO:0007669"/>
    <property type="project" value="UniProtKB-UniRule"/>
</dbReference>
<evidence type="ECO:0000313" key="4">
    <source>
        <dbReference type="EMBL" id="MBA4465116.1"/>
    </source>
</evidence>
<keyword evidence="2" id="KW-0067">ATP-binding</keyword>
<dbReference type="PANTHER" id="PTHR21621:SF0">
    <property type="entry name" value="BETA-CITRYLGLUTAMATE SYNTHASE B-RELATED"/>
    <property type="match status" value="1"/>
</dbReference>